<protein>
    <recommendedName>
        <fullName evidence="4">Myosin tail domain-containing protein</fullName>
    </recommendedName>
</protein>
<sequence length="277" mass="32014">LASPVAAAALASPTPSSSWPSQQQRWKTLHHQAGYEEKTDIQSRLEEMEEDLNEVMKKYKAAVQQQSVDQITLADQMTQIEELVQERDKFRQEVSDLQTRVQTYDDTMVDKHKVERLDTKIRDLESRLELETTTRHRLESQVNRLKEHTDRITTEKEDLNLAKMSAEEANKRVQKQLRDLREEYGETQKRELEATQRKKELETRIEELETEQEHSQSDLKLALKRITDLQAALEEGLDSDSDVLISDSEADDVSTDDSDLDPHPGDNGRLQSMNLNS</sequence>
<dbReference type="AlphaFoldDB" id="A0A0B6ZFF5"/>
<feature type="coiled-coil region" evidence="1">
    <location>
        <begin position="38"/>
        <end position="225"/>
    </location>
</feature>
<keyword evidence="1" id="KW-0175">Coiled coil</keyword>
<dbReference type="GO" id="GO:0051015">
    <property type="term" value="F:actin filament binding"/>
    <property type="evidence" value="ECO:0007669"/>
    <property type="project" value="TreeGrafter"/>
</dbReference>
<evidence type="ECO:0008006" key="4">
    <source>
        <dbReference type="Google" id="ProtNLM"/>
    </source>
</evidence>
<reference evidence="3" key="1">
    <citation type="submission" date="2014-12" db="EMBL/GenBank/DDBJ databases">
        <title>Insight into the proteome of Arion vulgaris.</title>
        <authorList>
            <person name="Aradska J."/>
            <person name="Bulat T."/>
            <person name="Smidak R."/>
            <person name="Sarate P."/>
            <person name="Gangsoo J."/>
            <person name="Sialana F."/>
            <person name="Bilban M."/>
            <person name="Lubec G."/>
        </authorList>
    </citation>
    <scope>NUCLEOTIDE SEQUENCE</scope>
    <source>
        <tissue evidence="3">Skin</tissue>
    </source>
</reference>
<dbReference type="GO" id="GO:0032982">
    <property type="term" value="C:myosin filament"/>
    <property type="evidence" value="ECO:0007669"/>
    <property type="project" value="TreeGrafter"/>
</dbReference>
<proteinExistence type="predicted"/>
<feature type="compositionally biased region" description="Low complexity" evidence="2">
    <location>
        <begin position="1"/>
        <end position="21"/>
    </location>
</feature>
<evidence type="ECO:0000256" key="2">
    <source>
        <dbReference type="SAM" id="MobiDB-lite"/>
    </source>
</evidence>
<accession>A0A0B6ZFF5</accession>
<evidence type="ECO:0000313" key="3">
    <source>
        <dbReference type="EMBL" id="CEK66571.1"/>
    </source>
</evidence>
<feature type="compositionally biased region" description="Acidic residues" evidence="2">
    <location>
        <begin position="248"/>
        <end position="259"/>
    </location>
</feature>
<evidence type="ECO:0000256" key="1">
    <source>
        <dbReference type="SAM" id="Coils"/>
    </source>
</evidence>
<dbReference type="EMBL" id="HACG01019706">
    <property type="protein sequence ID" value="CEK66571.1"/>
    <property type="molecule type" value="Transcribed_RNA"/>
</dbReference>
<dbReference type="PANTHER" id="PTHR45615:SF36">
    <property type="entry name" value="MYOSIN HEAVY CHAIN-LIKE, ISOFORM B-RELATED"/>
    <property type="match status" value="1"/>
</dbReference>
<dbReference type="GO" id="GO:0031032">
    <property type="term" value="P:actomyosin structure organization"/>
    <property type="evidence" value="ECO:0007669"/>
    <property type="project" value="TreeGrafter"/>
</dbReference>
<gene>
    <name evidence="3" type="primary">ORF59351</name>
</gene>
<organism evidence="3">
    <name type="scientific">Arion vulgaris</name>
    <dbReference type="NCBI Taxonomy" id="1028688"/>
    <lineage>
        <taxon>Eukaryota</taxon>
        <taxon>Metazoa</taxon>
        <taxon>Spiralia</taxon>
        <taxon>Lophotrochozoa</taxon>
        <taxon>Mollusca</taxon>
        <taxon>Gastropoda</taxon>
        <taxon>Heterobranchia</taxon>
        <taxon>Euthyneura</taxon>
        <taxon>Panpulmonata</taxon>
        <taxon>Eupulmonata</taxon>
        <taxon>Stylommatophora</taxon>
        <taxon>Helicina</taxon>
        <taxon>Arionoidea</taxon>
        <taxon>Arionidae</taxon>
        <taxon>Arion</taxon>
    </lineage>
</organism>
<feature type="region of interest" description="Disordered" evidence="2">
    <location>
        <begin position="1"/>
        <end position="24"/>
    </location>
</feature>
<dbReference type="GO" id="GO:0016460">
    <property type="term" value="C:myosin II complex"/>
    <property type="evidence" value="ECO:0007669"/>
    <property type="project" value="TreeGrafter"/>
</dbReference>
<name>A0A0B6ZFF5_9EUPU</name>
<feature type="non-terminal residue" evidence="3">
    <location>
        <position position="1"/>
    </location>
</feature>
<dbReference type="PANTHER" id="PTHR45615">
    <property type="entry name" value="MYOSIN HEAVY CHAIN, NON-MUSCLE"/>
    <property type="match status" value="1"/>
</dbReference>
<dbReference type="GO" id="GO:0005737">
    <property type="term" value="C:cytoplasm"/>
    <property type="evidence" value="ECO:0007669"/>
    <property type="project" value="TreeGrafter"/>
</dbReference>
<feature type="region of interest" description="Disordered" evidence="2">
    <location>
        <begin position="235"/>
        <end position="277"/>
    </location>
</feature>